<evidence type="ECO:0000313" key="2">
    <source>
        <dbReference type="Proteomes" id="UP000555828"/>
    </source>
</evidence>
<dbReference type="PANTHER" id="PTHR43393:SF3">
    <property type="entry name" value="LYSINE DECARBOXYLASE-LIKE PROTEIN"/>
    <property type="match status" value="1"/>
</dbReference>
<dbReference type="NCBIfam" id="TIGR00725">
    <property type="entry name" value="TIGR00725 family protein"/>
    <property type="match status" value="1"/>
</dbReference>
<dbReference type="InterPro" id="IPR005268">
    <property type="entry name" value="CHP00725"/>
</dbReference>
<protein>
    <recommendedName>
        <fullName evidence="3">TIGR00725 family protein</fullName>
    </recommendedName>
</protein>
<comment type="caution">
    <text evidence="1">The sequence shown here is derived from an EMBL/GenBank/DDBJ whole genome shotgun (WGS) entry which is preliminary data.</text>
</comment>
<name>A0A841GUX3_9BACT</name>
<dbReference type="RefSeq" id="WP_184619265.1">
    <property type="nucleotide sequence ID" value="NZ_JACHEX010000002.1"/>
</dbReference>
<dbReference type="Proteomes" id="UP000555828">
    <property type="component" value="Unassembled WGS sequence"/>
</dbReference>
<gene>
    <name evidence="1" type="ORF">HNP65_001049</name>
</gene>
<proteinExistence type="predicted"/>
<dbReference type="Gene3D" id="3.40.50.450">
    <property type="match status" value="1"/>
</dbReference>
<organism evidence="1 2">
    <name type="scientific">Thermosipho japonicus</name>
    <dbReference type="NCBI Taxonomy" id="90323"/>
    <lineage>
        <taxon>Bacteria</taxon>
        <taxon>Thermotogati</taxon>
        <taxon>Thermotogota</taxon>
        <taxon>Thermotogae</taxon>
        <taxon>Thermotogales</taxon>
        <taxon>Fervidobacteriaceae</taxon>
        <taxon>Thermosipho</taxon>
    </lineage>
</organism>
<dbReference type="InterPro" id="IPR052341">
    <property type="entry name" value="LOG_family_nucleotidases"/>
</dbReference>
<evidence type="ECO:0000313" key="1">
    <source>
        <dbReference type="EMBL" id="MBB6062611.1"/>
    </source>
</evidence>
<keyword evidence="2" id="KW-1185">Reference proteome</keyword>
<dbReference type="PANTHER" id="PTHR43393">
    <property type="entry name" value="CYTOKININ RIBOSIDE 5'-MONOPHOSPHATE PHOSPHORIBOHYDROLASE"/>
    <property type="match status" value="1"/>
</dbReference>
<sequence length="169" mass="18410">MKKVAVIGSSGKIDENLEKLCVKLGKELSKNYIVITGGRDGVMEAVSKGVKNNLGTSIGILPYDEKGNEFNTIEILTGLDFPTRSFIILRNVDAVISIAGECGTAIEIFGAYAYKKPLILFKGTGGWTDRIQNVLIDGKYLDNRKHSEVYIADSIDKILKILEKILGGS</sequence>
<dbReference type="EMBL" id="JACHEX010000002">
    <property type="protein sequence ID" value="MBB6062611.1"/>
    <property type="molecule type" value="Genomic_DNA"/>
</dbReference>
<dbReference type="SUPFAM" id="SSF102405">
    <property type="entry name" value="MCP/YpsA-like"/>
    <property type="match status" value="1"/>
</dbReference>
<evidence type="ECO:0008006" key="3">
    <source>
        <dbReference type="Google" id="ProtNLM"/>
    </source>
</evidence>
<dbReference type="GO" id="GO:0005829">
    <property type="term" value="C:cytosol"/>
    <property type="evidence" value="ECO:0007669"/>
    <property type="project" value="TreeGrafter"/>
</dbReference>
<dbReference type="InterPro" id="IPR041164">
    <property type="entry name" value="LDcluster4"/>
</dbReference>
<dbReference type="Pfam" id="PF18306">
    <property type="entry name" value="LDcluster4"/>
    <property type="match status" value="1"/>
</dbReference>
<accession>A0A841GUX3</accession>
<reference evidence="1 2" key="1">
    <citation type="submission" date="2020-08" db="EMBL/GenBank/DDBJ databases">
        <title>Genomic Encyclopedia of Type Strains, Phase IV (KMG-IV): sequencing the most valuable type-strain genomes for metagenomic binning, comparative biology and taxonomic classification.</title>
        <authorList>
            <person name="Goeker M."/>
        </authorList>
    </citation>
    <scope>NUCLEOTIDE SEQUENCE [LARGE SCALE GENOMIC DNA]</scope>
    <source>
        <strain evidence="1 2">DSM 13481</strain>
    </source>
</reference>
<dbReference type="AlphaFoldDB" id="A0A841GUX3"/>